<keyword evidence="5" id="KW-0926">Vacuole</keyword>
<dbReference type="EMBL" id="CM010634">
    <property type="protein sequence ID" value="RID54559.1"/>
    <property type="molecule type" value="Genomic_DNA"/>
</dbReference>
<dbReference type="Gene3D" id="3.20.20.80">
    <property type="entry name" value="Glycosidases"/>
    <property type="match status" value="1"/>
</dbReference>
<evidence type="ECO:0000256" key="8">
    <source>
        <dbReference type="ARBA" id="ARBA00032797"/>
    </source>
</evidence>
<dbReference type="AlphaFoldDB" id="A0A397YMC2"/>
<evidence type="ECO:0000256" key="4">
    <source>
        <dbReference type="ARBA" id="ARBA00012250"/>
    </source>
</evidence>
<accession>A0A397YMC2</accession>
<dbReference type="GO" id="GO:0019137">
    <property type="term" value="F:thioglucosidase activity"/>
    <property type="evidence" value="ECO:0007669"/>
    <property type="project" value="UniProtKB-EC"/>
</dbReference>
<dbReference type="GO" id="GO:0005773">
    <property type="term" value="C:vacuole"/>
    <property type="evidence" value="ECO:0007669"/>
    <property type="project" value="UniProtKB-SubCell"/>
</dbReference>
<comment type="function">
    <text evidence="1">Degradation of glucosinolates (glucose residue linked by a thioglucoside bound to an amino acid derivative) to glucose, sulfate and any of the products: thiocyanates, isothiocyanates, nitriles, epithionitriles or oxazolidine-2-thiones.</text>
</comment>
<dbReference type="GO" id="GO:0005975">
    <property type="term" value="P:carbohydrate metabolic process"/>
    <property type="evidence" value="ECO:0007669"/>
    <property type="project" value="InterPro"/>
</dbReference>
<protein>
    <recommendedName>
        <fullName evidence="4">thioglucosidase</fullName>
        <ecNumber evidence="4">3.2.1.147</ecNumber>
    </recommendedName>
    <alternativeName>
        <fullName evidence="7">Sinigrinase</fullName>
    </alternativeName>
    <alternativeName>
        <fullName evidence="8">Thioglucosidase</fullName>
    </alternativeName>
</protein>
<comment type="catalytic activity">
    <reaction evidence="9">
        <text>a thioglucoside + H2O = a sugar + a thiol.</text>
        <dbReference type="EC" id="3.2.1.147"/>
    </reaction>
</comment>
<dbReference type="SUPFAM" id="SSF51445">
    <property type="entry name" value="(Trans)glycosidases"/>
    <property type="match status" value="1"/>
</dbReference>
<dbReference type="PROSITE" id="PS00653">
    <property type="entry name" value="GLYCOSYL_HYDROL_F1_2"/>
    <property type="match status" value="1"/>
</dbReference>
<organism evidence="10 11">
    <name type="scientific">Brassica campestris</name>
    <name type="common">Field mustard</name>
    <dbReference type="NCBI Taxonomy" id="3711"/>
    <lineage>
        <taxon>Eukaryota</taxon>
        <taxon>Viridiplantae</taxon>
        <taxon>Streptophyta</taxon>
        <taxon>Embryophyta</taxon>
        <taxon>Tracheophyta</taxon>
        <taxon>Spermatophyta</taxon>
        <taxon>Magnoliopsida</taxon>
        <taxon>eudicotyledons</taxon>
        <taxon>Gunneridae</taxon>
        <taxon>Pentapetalae</taxon>
        <taxon>rosids</taxon>
        <taxon>malvids</taxon>
        <taxon>Brassicales</taxon>
        <taxon>Brassicaceae</taxon>
        <taxon>Brassiceae</taxon>
        <taxon>Brassica</taxon>
    </lineage>
</organism>
<evidence type="ECO:0000256" key="2">
    <source>
        <dbReference type="ARBA" id="ARBA00004116"/>
    </source>
</evidence>
<dbReference type="InterPro" id="IPR001360">
    <property type="entry name" value="Glyco_hydro_1"/>
</dbReference>
<name>A0A397YMC2_BRACM</name>
<evidence type="ECO:0000256" key="3">
    <source>
        <dbReference type="ARBA" id="ARBA00010838"/>
    </source>
</evidence>
<dbReference type="InterPro" id="IPR033132">
    <property type="entry name" value="GH_1_N_CS"/>
</dbReference>
<evidence type="ECO:0000256" key="1">
    <source>
        <dbReference type="ARBA" id="ARBA00003014"/>
    </source>
</evidence>
<evidence type="ECO:0000313" key="10">
    <source>
        <dbReference type="EMBL" id="RID54559.1"/>
    </source>
</evidence>
<dbReference type="Proteomes" id="UP000264353">
    <property type="component" value="Chromosome A7"/>
</dbReference>
<evidence type="ECO:0000313" key="11">
    <source>
        <dbReference type="Proteomes" id="UP000264353"/>
    </source>
</evidence>
<evidence type="ECO:0000256" key="6">
    <source>
        <dbReference type="ARBA" id="ARBA00022801"/>
    </source>
</evidence>
<evidence type="ECO:0000256" key="9">
    <source>
        <dbReference type="ARBA" id="ARBA00034026"/>
    </source>
</evidence>
<evidence type="ECO:0000256" key="5">
    <source>
        <dbReference type="ARBA" id="ARBA00022554"/>
    </source>
</evidence>
<reference evidence="10 11" key="1">
    <citation type="submission" date="2018-06" db="EMBL/GenBank/DDBJ databases">
        <title>WGS assembly of Brassica rapa FPsc.</title>
        <authorList>
            <person name="Bowman J."/>
            <person name="Kohchi T."/>
            <person name="Yamato K."/>
            <person name="Jenkins J."/>
            <person name="Shu S."/>
            <person name="Ishizaki K."/>
            <person name="Yamaoka S."/>
            <person name="Nishihama R."/>
            <person name="Nakamura Y."/>
            <person name="Berger F."/>
            <person name="Adam C."/>
            <person name="Aki S."/>
            <person name="Althoff F."/>
            <person name="Araki T."/>
            <person name="Arteaga-Vazquez M."/>
            <person name="Balasubrmanian S."/>
            <person name="Bauer D."/>
            <person name="Boehm C."/>
            <person name="Briginshaw L."/>
            <person name="Caballero-Perez J."/>
            <person name="Catarino B."/>
            <person name="Chen F."/>
            <person name="Chiyoda S."/>
            <person name="Chovatia M."/>
            <person name="Davies K."/>
            <person name="Delmans M."/>
            <person name="Demura T."/>
            <person name="Dierschke T."/>
            <person name="Dolan L."/>
            <person name="Dorantes-Acosta A."/>
            <person name="Eklund D."/>
            <person name="Florent S."/>
            <person name="Flores-Sandoval E."/>
            <person name="Fujiyama A."/>
            <person name="Fukuzawa H."/>
            <person name="Galik B."/>
            <person name="Grimanelli D."/>
            <person name="Grimwood J."/>
            <person name="Grossniklaus U."/>
            <person name="Hamada T."/>
            <person name="Haseloff J."/>
            <person name="Hetherington A."/>
            <person name="Higo A."/>
            <person name="Hirakawa Y."/>
            <person name="Hundley H."/>
            <person name="Ikeda Y."/>
            <person name="Inoue K."/>
            <person name="Inoue S."/>
            <person name="Ishida S."/>
            <person name="Jia Q."/>
            <person name="Kakita M."/>
            <person name="Kanazawa T."/>
            <person name="Kawai Y."/>
            <person name="Kawashima T."/>
            <person name="Kennedy M."/>
            <person name="Kinose K."/>
            <person name="Kinoshita T."/>
            <person name="Kohara Y."/>
            <person name="Koide E."/>
            <person name="Komatsu K."/>
            <person name="Kopischke S."/>
            <person name="Kubo M."/>
            <person name="Kyozuka J."/>
            <person name="Lagercrantz U."/>
            <person name="Lin S."/>
            <person name="Lindquist E."/>
            <person name="Lipzen A."/>
            <person name="Lu C."/>
            <person name="Luna E."/>
            <person name="Martienssen R."/>
            <person name="Minamino N."/>
            <person name="Mizutani M."/>
            <person name="Mizutani M."/>
            <person name="Mochizuki N."/>
            <person name="Monte I."/>
            <person name="Mosher R."/>
            <person name="Nagasaki H."/>
            <person name="Nakagami H."/>
            <person name="Naramoto S."/>
            <person name="Nishitani K."/>
            <person name="Ohtani M."/>
            <person name="Okamoto T."/>
            <person name="Okumura M."/>
            <person name="Phillips J."/>
            <person name="Pollak B."/>
            <person name="Reinders A."/>
            <person name="Roevekamp M."/>
            <person name="Sano R."/>
            <person name="Sawa S."/>
            <person name="Schmid M."/>
            <person name="Shirakawa M."/>
            <person name="Solano R."/>
            <person name="Spunde A."/>
            <person name="Suetsugu N."/>
            <person name="Sugano S."/>
            <person name="Sugiyama A."/>
            <person name="Sun R."/>
            <person name="Suzuki Y."/>
            <person name="Takenaka M."/>
            <person name="Takezawa D."/>
            <person name="Tomogane H."/>
            <person name="Tsuzuki M."/>
            <person name="Ueda T."/>
            <person name="Umeda M."/>
            <person name="Ward J."/>
            <person name="Watanabe Y."/>
            <person name="Yazaki K."/>
            <person name="Yokoyama R."/>
            <person name="Yoshitake Y."/>
            <person name="Yotsui I."/>
            <person name="Zachgo S."/>
            <person name="Schmutz J."/>
        </authorList>
    </citation>
    <scope>NUCLEOTIDE SEQUENCE [LARGE SCALE GENOMIC DNA]</scope>
    <source>
        <strain evidence="11">cv. B-3</strain>
    </source>
</reference>
<comment type="subcellular location">
    <subcellularLocation>
        <location evidence="2">Vacuole</location>
    </subcellularLocation>
</comment>
<dbReference type="InterPro" id="IPR017853">
    <property type="entry name" value="GH"/>
</dbReference>
<dbReference type="EC" id="3.2.1.147" evidence="4"/>
<gene>
    <name evidence="10" type="ORF">BRARA_G01871</name>
</gene>
<comment type="similarity">
    <text evidence="3">Belongs to the glycosyl hydrolase 1 family.</text>
</comment>
<keyword evidence="6" id="KW-0378">Hydrolase</keyword>
<dbReference type="Pfam" id="PF00232">
    <property type="entry name" value="Glyco_hydro_1"/>
    <property type="match status" value="1"/>
</dbReference>
<sequence>MLITSAYVGVFAKNHSSRPKLRRSDFPQGFIFGCATSAYQCEGAAHEDGRGPSIWDTFSEKFPGFFFLLRNPKCFKTLYIKIPIF</sequence>
<evidence type="ECO:0000256" key="7">
    <source>
        <dbReference type="ARBA" id="ARBA00032643"/>
    </source>
</evidence>
<proteinExistence type="inferred from homology"/>